<comment type="caution">
    <text evidence="1">The sequence shown here is derived from an EMBL/GenBank/DDBJ whole genome shotgun (WGS) entry which is preliminary data.</text>
</comment>
<sequence length="186" mass="20808">MERVELEHPNTVDKGGDKKAAAGNVLMITAISFIRQATTTNLLREHSCCCNRPEQKVVHMHWRTVNNTLKCYQCDTFGKNPGAICPEEDLKTCPNNIAADRCLTRVTKNATGYYVVRKCALAPCELPDGLSSSLFKLSSNCDRDRDEFTCYTCCVFDGCNLNSAIRMGYLHWSVLLITMSALMILK</sequence>
<evidence type="ECO:0000313" key="2">
    <source>
        <dbReference type="Proteomes" id="UP000198287"/>
    </source>
</evidence>
<name>A0A226EXA5_FOLCA</name>
<protein>
    <submittedName>
        <fullName evidence="1">Uncharacterized protein</fullName>
    </submittedName>
</protein>
<dbReference type="OMA" id="CALAPCE"/>
<dbReference type="OrthoDB" id="8177818at2759"/>
<evidence type="ECO:0000313" key="1">
    <source>
        <dbReference type="EMBL" id="OXA62179.1"/>
    </source>
</evidence>
<accession>A0A226EXA5</accession>
<dbReference type="Proteomes" id="UP000198287">
    <property type="component" value="Unassembled WGS sequence"/>
</dbReference>
<proteinExistence type="predicted"/>
<dbReference type="EMBL" id="LNIX01000001">
    <property type="protein sequence ID" value="OXA62179.1"/>
    <property type="molecule type" value="Genomic_DNA"/>
</dbReference>
<organism evidence="1 2">
    <name type="scientific">Folsomia candida</name>
    <name type="common">Springtail</name>
    <dbReference type="NCBI Taxonomy" id="158441"/>
    <lineage>
        <taxon>Eukaryota</taxon>
        <taxon>Metazoa</taxon>
        <taxon>Ecdysozoa</taxon>
        <taxon>Arthropoda</taxon>
        <taxon>Hexapoda</taxon>
        <taxon>Collembola</taxon>
        <taxon>Entomobryomorpha</taxon>
        <taxon>Isotomoidea</taxon>
        <taxon>Isotomidae</taxon>
        <taxon>Proisotominae</taxon>
        <taxon>Folsomia</taxon>
    </lineage>
</organism>
<reference evidence="1 2" key="1">
    <citation type="submission" date="2015-12" db="EMBL/GenBank/DDBJ databases">
        <title>The genome of Folsomia candida.</title>
        <authorList>
            <person name="Faddeeva A."/>
            <person name="Derks M.F."/>
            <person name="Anvar Y."/>
            <person name="Smit S."/>
            <person name="Van Straalen N."/>
            <person name="Roelofs D."/>
        </authorList>
    </citation>
    <scope>NUCLEOTIDE SEQUENCE [LARGE SCALE GENOMIC DNA]</scope>
    <source>
        <strain evidence="1 2">VU population</strain>
        <tissue evidence="1">Whole body</tissue>
    </source>
</reference>
<gene>
    <name evidence="1" type="ORF">Fcan01_01946</name>
</gene>
<dbReference type="AlphaFoldDB" id="A0A226EXA5"/>
<keyword evidence="2" id="KW-1185">Reference proteome</keyword>
<dbReference type="CDD" id="cd00117">
    <property type="entry name" value="TFP"/>
    <property type="match status" value="1"/>
</dbReference>